<reference evidence="8 9" key="1">
    <citation type="submission" date="2019-02" db="EMBL/GenBank/DDBJ databases">
        <title>Genome sequencing of the rare red list fungi Phlebia centrifuga.</title>
        <authorList>
            <person name="Buettner E."/>
            <person name="Kellner H."/>
        </authorList>
    </citation>
    <scope>NUCLEOTIDE SEQUENCE [LARGE SCALE GENOMIC DNA]</scope>
    <source>
        <strain evidence="8 9">DSM 108282</strain>
    </source>
</reference>
<evidence type="ECO:0000256" key="4">
    <source>
        <dbReference type="ARBA" id="ARBA00022729"/>
    </source>
</evidence>
<dbReference type="PANTHER" id="PTHR22600">
    <property type="entry name" value="BETA-HEXOSAMINIDASE"/>
    <property type="match status" value="1"/>
</dbReference>
<dbReference type="InterPro" id="IPR017853">
    <property type="entry name" value="GH"/>
</dbReference>
<dbReference type="AlphaFoldDB" id="A0A4S4KV88"/>
<evidence type="ECO:0000313" key="9">
    <source>
        <dbReference type="Proteomes" id="UP000309038"/>
    </source>
</evidence>
<dbReference type="InterPro" id="IPR015883">
    <property type="entry name" value="Glyco_hydro_20_cat"/>
</dbReference>
<organism evidence="8 9">
    <name type="scientific">Hermanssonia centrifuga</name>
    <dbReference type="NCBI Taxonomy" id="98765"/>
    <lineage>
        <taxon>Eukaryota</taxon>
        <taxon>Fungi</taxon>
        <taxon>Dikarya</taxon>
        <taxon>Basidiomycota</taxon>
        <taxon>Agaricomycotina</taxon>
        <taxon>Agaricomycetes</taxon>
        <taxon>Polyporales</taxon>
        <taxon>Meruliaceae</taxon>
        <taxon>Hermanssonia</taxon>
    </lineage>
</organism>
<evidence type="ECO:0000313" key="8">
    <source>
        <dbReference type="EMBL" id="THH02692.1"/>
    </source>
</evidence>
<comment type="similarity">
    <text evidence="2">Belongs to the glycosyl hydrolase 20 family.</text>
</comment>
<evidence type="ECO:0000256" key="6">
    <source>
        <dbReference type="PIRSR" id="PIRSR625705-1"/>
    </source>
</evidence>
<dbReference type="EMBL" id="SGPJ01000003">
    <property type="protein sequence ID" value="THH02692.1"/>
    <property type="molecule type" value="Genomic_DNA"/>
</dbReference>
<dbReference type="EC" id="3.2.1.52" evidence="3"/>
<dbReference type="InterPro" id="IPR025705">
    <property type="entry name" value="Beta_hexosaminidase_sua/sub"/>
</dbReference>
<evidence type="ECO:0000256" key="3">
    <source>
        <dbReference type="ARBA" id="ARBA00012663"/>
    </source>
</evidence>
<dbReference type="PANTHER" id="PTHR22600:SF26">
    <property type="entry name" value="BETA-N-ACETYLHEXOSAMINIDASE"/>
    <property type="match status" value="1"/>
</dbReference>
<dbReference type="Proteomes" id="UP000309038">
    <property type="component" value="Unassembled WGS sequence"/>
</dbReference>
<evidence type="ECO:0000259" key="7">
    <source>
        <dbReference type="Pfam" id="PF00728"/>
    </source>
</evidence>
<comment type="catalytic activity">
    <reaction evidence="1">
        <text>Hydrolysis of terminal non-reducing N-acetyl-D-hexosamine residues in N-acetyl-beta-D-hexosaminides.</text>
        <dbReference type="EC" id="3.2.1.52"/>
    </reaction>
</comment>
<sequence length="282" mass="30789">MSPAPKLLLGRTLQMVNISSDRNYGRNIANLNNPIEPPAGQLRFASPATTNFTAGLLAATAKLFPSSLFSTGGDELNVNCYTQDEETQQILSETGQTLEEALDKFTRATHGALEQLGKTPVVWEEMVLDHNVTLSNETVAIVWISSANAAAVAAKNFRIVHGPSDYFYLDCGGGEWLGSDPEGNSWCDPFKTWQRSYTFDPLANITESQQHLVLGGQQLLWTEQSSPENMDSIMWPRAASSAEVFWTGATLPDGSPRNVSSALPRLHDFSLCGVRFVLAHAI</sequence>
<dbReference type="SUPFAM" id="SSF51445">
    <property type="entry name" value="(Trans)glycosidases"/>
    <property type="match status" value="1"/>
</dbReference>
<dbReference type="GO" id="GO:0016020">
    <property type="term" value="C:membrane"/>
    <property type="evidence" value="ECO:0007669"/>
    <property type="project" value="TreeGrafter"/>
</dbReference>
<keyword evidence="9" id="KW-1185">Reference proteome</keyword>
<dbReference type="Gene3D" id="3.20.20.80">
    <property type="entry name" value="Glycosidases"/>
    <property type="match status" value="1"/>
</dbReference>
<comment type="caution">
    <text evidence="8">The sequence shown here is derived from an EMBL/GenBank/DDBJ whole genome shotgun (WGS) entry which is preliminary data.</text>
</comment>
<dbReference type="GO" id="GO:0005975">
    <property type="term" value="P:carbohydrate metabolic process"/>
    <property type="evidence" value="ECO:0007669"/>
    <property type="project" value="InterPro"/>
</dbReference>
<keyword evidence="4" id="KW-0732">Signal</keyword>
<accession>A0A4S4KV88</accession>
<keyword evidence="5" id="KW-0378">Hydrolase</keyword>
<name>A0A4S4KV88_9APHY</name>
<proteinExistence type="inferred from homology"/>
<feature type="active site" description="Proton donor" evidence="6">
    <location>
        <position position="75"/>
    </location>
</feature>
<dbReference type="GO" id="GO:0030203">
    <property type="term" value="P:glycosaminoglycan metabolic process"/>
    <property type="evidence" value="ECO:0007669"/>
    <property type="project" value="TreeGrafter"/>
</dbReference>
<protein>
    <recommendedName>
        <fullName evidence="3">beta-N-acetylhexosaminidase</fullName>
        <ecNumber evidence="3">3.2.1.52</ecNumber>
    </recommendedName>
</protein>
<evidence type="ECO:0000256" key="5">
    <source>
        <dbReference type="ARBA" id="ARBA00022801"/>
    </source>
</evidence>
<evidence type="ECO:0000256" key="1">
    <source>
        <dbReference type="ARBA" id="ARBA00001231"/>
    </source>
</evidence>
<dbReference type="PRINTS" id="PR00738">
    <property type="entry name" value="GLHYDRLASE20"/>
</dbReference>
<feature type="domain" description="Glycoside hydrolase family 20 catalytic" evidence="7">
    <location>
        <begin position="35"/>
        <end position="248"/>
    </location>
</feature>
<dbReference type="GO" id="GO:0004563">
    <property type="term" value="F:beta-N-acetylhexosaminidase activity"/>
    <property type="evidence" value="ECO:0007669"/>
    <property type="project" value="UniProtKB-EC"/>
</dbReference>
<dbReference type="Pfam" id="PF00728">
    <property type="entry name" value="Glyco_hydro_20"/>
    <property type="match status" value="1"/>
</dbReference>
<gene>
    <name evidence="8" type="ORF">EW026_g229</name>
</gene>
<evidence type="ECO:0000256" key="2">
    <source>
        <dbReference type="ARBA" id="ARBA00006285"/>
    </source>
</evidence>